<organism evidence="1 2">
    <name type="scientific">Plasmopara halstedii</name>
    <name type="common">Downy mildew of sunflower</name>
    <dbReference type="NCBI Taxonomy" id="4781"/>
    <lineage>
        <taxon>Eukaryota</taxon>
        <taxon>Sar</taxon>
        <taxon>Stramenopiles</taxon>
        <taxon>Oomycota</taxon>
        <taxon>Peronosporomycetes</taxon>
        <taxon>Peronosporales</taxon>
        <taxon>Peronosporaceae</taxon>
        <taxon>Plasmopara</taxon>
    </lineage>
</organism>
<accession>A0A0P1AT76</accession>
<dbReference type="RefSeq" id="XP_024580808.1">
    <property type="nucleotide sequence ID" value="XM_024730541.1"/>
</dbReference>
<keyword evidence="2" id="KW-1185">Reference proteome</keyword>
<name>A0A0P1AT76_PLAHL</name>
<dbReference type="AlphaFoldDB" id="A0A0P1AT76"/>
<sequence length="63" mass="7301">MIDQNFVKNILAVFSPLKQTQCGHHGWDHVPGMYYVLDVLIAEYHHYLDRRCIMVSLGKEVAV</sequence>
<dbReference type="Proteomes" id="UP000054928">
    <property type="component" value="Unassembled WGS sequence"/>
</dbReference>
<protein>
    <submittedName>
        <fullName evidence="1">Uncharacterized protein</fullName>
    </submittedName>
</protein>
<proteinExistence type="predicted"/>
<evidence type="ECO:0000313" key="2">
    <source>
        <dbReference type="Proteomes" id="UP000054928"/>
    </source>
</evidence>
<dbReference type="EMBL" id="CCYD01001204">
    <property type="protein sequence ID" value="CEG44439.1"/>
    <property type="molecule type" value="Genomic_DNA"/>
</dbReference>
<evidence type="ECO:0000313" key="1">
    <source>
        <dbReference type="EMBL" id="CEG44439.1"/>
    </source>
</evidence>
<reference evidence="2" key="1">
    <citation type="submission" date="2014-09" db="EMBL/GenBank/DDBJ databases">
        <authorList>
            <person name="Sharma Rahul"/>
            <person name="Thines Marco"/>
        </authorList>
    </citation>
    <scope>NUCLEOTIDE SEQUENCE [LARGE SCALE GENOMIC DNA]</scope>
</reference>
<dbReference type="GeneID" id="36395861"/>